<comment type="caution">
    <text evidence="2">The sequence shown here is derived from an EMBL/GenBank/DDBJ whole genome shotgun (WGS) entry which is preliminary data.</text>
</comment>
<dbReference type="OrthoDB" id="5904096at2759"/>
<dbReference type="EMBL" id="PDUG01000006">
    <property type="protein sequence ID" value="PIC20212.1"/>
    <property type="molecule type" value="Genomic_DNA"/>
</dbReference>
<sequence length="104" mass="11844">MSAEKAQIAEQKPVEKETPCKQYPRTRNVTGDKMSTFRNGKLLSVKKTKQPTPFKHSTKKEHIKARESAQAINANKIRACRDLSQKYSDAKQKVCKFVSNFSTI</sequence>
<accession>A0A2G5SZ19</accession>
<evidence type="ECO:0000256" key="1">
    <source>
        <dbReference type="SAM" id="MobiDB-lite"/>
    </source>
</evidence>
<reference evidence="3" key="1">
    <citation type="submission" date="2017-10" db="EMBL/GenBank/DDBJ databases">
        <title>Rapid genome shrinkage in a self-fertile nematode reveals novel sperm competition proteins.</title>
        <authorList>
            <person name="Yin D."/>
            <person name="Schwarz E.M."/>
            <person name="Thomas C.G."/>
            <person name="Felde R.L."/>
            <person name="Korf I.F."/>
            <person name="Cutter A.D."/>
            <person name="Schartner C.M."/>
            <person name="Ralston E.J."/>
            <person name="Meyer B.J."/>
            <person name="Haag E.S."/>
        </authorList>
    </citation>
    <scope>NUCLEOTIDE SEQUENCE [LARGE SCALE GENOMIC DNA]</scope>
    <source>
        <strain evidence="3">JU1422</strain>
    </source>
</reference>
<dbReference type="Proteomes" id="UP000230233">
    <property type="component" value="Chromosome X"/>
</dbReference>
<evidence type="ECO:0000313" key="2">
    <source>
        <dbReference type="EMBL" id="PIC20212.1"/>
    </source>
</evidence>
<name>A0A2G5SZ19_9PELO</name>
<keyword evidence="3" id="KW-1185">Reference proteome</keyword>
<evidence type="ECO:0000313" key="3">
    <source>
        <dbReference type="Proteomes" id="UP000230233"/>
    </source>
</evidence>
<protein>
    <submittedName>
        <fullName evidence="2">Uncharacterized protein</fullName>
    </submittedName>
</protein>
<feature type="region of interest" description="Disordered" evidence="1">
    <location>
        <begin position="1"/>
        <end position="34"/>
    </location>
</feature>
<gene>
    <name evidence="2" type="primary">Cnig_chr_X.g25489</name>
    <name evidence="2" type="ORF">B9Z55_025489</name>
</gene>
<proteinExistence type="predicted"/>
<dbReference type="AlphaFoldDB" id="A0A2G5SZ19"/>
<organism evidence="2 3">
    <name type="scientific">Caenorhabditis nigoni</name>
    <dbReference type="NCBI Taxonomy" id="1611254"/>
    <lineage>
        <taxon>Eukaryota</taxon>
        <taxon>Metazoa</taxon>
        <taxon>Ecdysozoa</taxon>
        <taxon>Nematoda</taxon>
        <taxon>Chromadorea</taxon>
        <taxon>Rhabditida</taxon>
        <taxon>Rhabditina</taxon>
        <taxon>Rhabditomorpha</taxon>
        <taxon>Rhabditoidea</taxon>
        <taxon>Rhabditidae</taxon>
        <taxon>Peloderinae</taxon>
        <taxon>Caenorhabditis</taxon>
    </lineage>
</organism>